<evidence type="ECO:0000313" key="4">
    <source>
        <dbReference type="Proteomes" id="UP000192911"/>
    </source>
</evidence>
<feature type="signal peptide" evidence="1">
    <location>
        <begin position="1"/>
        <end position="23"/>
    </location>
</feature>
<dbReference type="AlphaFoldDB" id="A0A1X7ET92"/>
<proteinExistence type="predicted"/>
<accession>A0A1X7ET92</accession>
<dbReference type="OrthoDB" id="571052at2"/>
<dbReference type="InterPro" id="IPR010895">
    <property type="entry name" value="CHRD"/>
</dbReference>
<name>A0A1X7ET92_TRICW</name>
<keyword evidence="1" id="KW-0732">Signal</keyword>
<feature type="chain" id="PRO_5012440064" evidence="1">
    <location>
        <begin position="24"/>
        <end position="145"/>
    </location>
</feature>
<dbReference type="PROSITE" id="PS50933">
    <property type="entry name" value="CHRD"/>
    <property type="match status" value="1"/>
</dbReference>
<evidence type="ECO:0000256" key="1">
    <source>
        <dbReference type="SAM" id="SignalP"/>
    </source>
</evidence>
<dbReference type="STRING" id="28094.SAMN06295900_106226"/>
<keyword evidence="4" id="KW-1185">Reference proteome</keyword>
<dbReference type="Pfam" id="PF07452">
    <property type="entry name" value="CHRD"/>
    <property type="match status" value="1"/>
</dbReference>
<evidence type="ECO:0000313" key="3">
    <source>
        <dbReference type="EMBL" id="SMF39240.1"/>
    </source>
</evidence>
<gene>
    <name evidence="3" type="ORF">SAMN06295900_106226</name>
</gene>
<dbReference type="Proteomes" id="UP000192911">
    <property type="component" value="Unassembled WGS sequence"/>
</dbReference>
<dbReference type="SMART" id="SM00754">
    <property type="entry name" value="CHRD"/>
    <property type="match status" value="1"/>
</dbReference>
<evidence type="ECO:0000259" key="2">
    <source>
        <dbReference type="PROSITE" id="PS50933"/>
    </source>
</evidence>
<protein>
    <submittedName>
        <fullName evidence="3">CHRD domain-containing protein</fullName>
    </submittedName>
</protein>
<sequence length="145" mass="15253">MQVIRKLSMAVLFSVMATGVAHAEQVVFKANLEPSTEVPPTTSKGSGKVDATLDTSTKLFKWKVSYEGLTGPATAAHFHGPAPVGQNAGPVIPVKVPEAPSGSVSGEQTLTDAQVSDLETAKWYFNVHTAKNKGGEIRGQLMPGH</sequence>
<feature type="domain" description="CHRD" evidence="2">
    <location>
        <begin position="24"/>
        <end position="145"/>
    </location>
</feature>
<dbReference type="RefSeq" id="WP_085227912.1">
    <property type="nucleotide sequence ID" value="NZ_BSQD01000006.1"/>
</dbReference>
<dbReference type="GeneID" id="95550607"/>
<reference evidence="4" key="1">
    <citation type="submission" date="2017-04" db="EMBL/GenBank/DDBJ databases">
        <authorList>
            <person name="Varghese N."/>
            <person name="Submissions S."/>
        </authorList>
    </citation>
    <scope>NUCLEOTIDE SEQUENCE [LARGE SCALE GENOMIC DNA]</scope>
    <source>
        <strain evidence="4">Ballard 720</strain>
    </source>
</reference>
<organism evidence="3 4">
    <name type="scientific">Trinickia caryophylli</name>
    <name type="common">Paraburkholderia caryophylli</name>
    <dbReference type="NCBI Taxonomy" id="28094"/>
    <lineage>
        <taxon>Bacteria</taxon>
        <taxon>Pseudomonadati</taxon>
        <taxon>Pseudomonadota</taxon>
        <taxon>Betaproteobacteria</taxon>
        <taxon>Burkholderiales</taxon>
        <taxon>Burkholderiaceae</taxon>
        <taxon>Trinickia</taxon>
    </lineage>
</organism>
<dbReference type="EMBL" id="FXAH01000006">
    <property type="protein sequence ID" value="SMF39240.1"/>
    <property type="molecule type" value="Genomic_DNA"/>
</dbReference>